<dbReference type="InterPro" id="IPR004087">
    <property type="entry name" value="KH_dom"/>
</dbReference>
<dbReference type="SMART" id="SM00322">
    <property type="entry name" value="KH"/>
    <property type="match status" value="2"/>
</dbReference>
<dbReference type="GO" id="GO:0010468">
    <property type="term" value="P:regulation of gene expression"/>
    <property type="evidence" value="ECO:0007669"/>
    <property type="project" value="UniProtKB-ARBA"/>
</dbReference>
<dbReference type="GO" id="GO:0003723">
    <property type="term" value="F:RNA binding"/>
    <property type="evidence" value="ECO:0007669"/>
    <property type="project" value="UniProtKB-UniRule"/>
</dbReference>
<dbReference type="Proteomes" id="UP000677054">
    <property type="component" value="Unassembled WGS sequence"/>
</dbReference>
<dbReference type="SUPFAM" id="SSF54791">
    <property type="entry name" value="Eukaryotic type KH-domain (KH-domain type I)"/>
    <property type="match status" value="1"/>
</dbReference>
<evidence type="ECO:0000313" key="5">
    <source>
        <dbReference type="Proteomes" id="UP000677054"/>
    </source>
</evidence>
<dbReference type="InterPro" id="IPR004088">
    <property type="entry name" value="KH_dom_type_1"/>
</dbReference>
<accession>A0A7R9AD66</accession>
<evidence type="ECO:0000313" key="4">
    <source>
        <dbReference type="EMBL" id="CAD7252011.1"/>
    </source>
</evidence>
<gene>
    <name evidence="4" type="ORF">DSTB1V02_LOCUS11772</name>
</gene>
<evidence type="ECO:0000256" key="1">
    <source>
        <dbReference type="ARBA" id="ARBA00022737"/>
    </source>
</evidence>
<organism evidence="4">
    <name type="scientific">Darwinula stevensoni</name>
    <dbReference type="NCBI Taxonomy" id="69355"/>
    <lineage>
        <taxon>Eukaryota</taxon>
        <taxon>Metazoa</taxon>
        <taxon>Ecdysozoa</taxon>
        <taxon>Arthropoda</taxon>
        <taxon>Crustacea</taxon>
        <taxon>Oligostraca</taxon>
        <taxon>Ostracoda</taxon>
        <taxon>Podocopa</taxon>
        <taxon>Podocopida</taxon>
        <taxon>Darwinulocopina</taxon>
        <taxon>Darwinuloidea</taxon>
        <taxon>Darwinulidae</taxon>
        <taxon>Darwinula</taxon>
    </lineage>
</organism>
<dbReference type="PROSITE" id="PS50084">
    <property type="entry name" value="KH_TYPE_1"/>
    <property type="match status" value="2"/>
</dbReference>
<dbReference type="SUPFAM" id="SSF54814">
    <property type="entry name" value="Prokaryotic type KH domain (KH-domain type II)"/>
    <property type="match status" value="1"/>
</dbReference>
<dbReference type="EMBL" id="LR903544">
    <property type="protein sequence ID" value="CAD7252011.1"/>
    <property type="molecule type" value="Genomic_DNA"/>
</dbReference>
<keyword evidence="2" id="KW-0694">RNA-binding</keyword>
<dbReference type="InterPro" id="IPR036612">
    <property type="entry name" value="KH_dom_type_1_sf"/>
</dbReference>
<evidence type="ECO:0000256" key="2">
    <source>
        <dbReference type="PROSITE-ProRule" id="PRU00117"/>
    </source>
</evidence>
<name>A0A7R9AD66_9CRUS</name>
<protein>
    <recommendedName>
        <fullName evidence="3">K Homology domain-containing protein</fullName>
    </recommendedName>
</protein>
<sequence>MKREAGEDRDFDAQMKKAKVGDTEIRLLIPSKSAGSVIGKGGQNISRLRNEVSITAGEEDALNVLHEAIPLLDEVVQTMKSPSTQGTEVRMLVHQSQAGSIIGKGGSRIKELRDETGANIRIYGISCPQSTDRVVQITGEPEVILN</sequence>
<proteinExistence type="predicted"/>
<dbReference type="OrthoDB" id="1937934at2759"/>
<dbReference type="AlphaFoldDB" id="A0A7R9AD66"/>
<dbReference type="Gene3D" id="3.30.1370.10">
    <property type="entry name" value="K Homology domain, type 1"/>
    <property type="match status" value="2"/>
</dbReference>
<feature type="domain" description="K Homology" evidence="3">
    <location>
        <begin position="21"/>
        <end position="76"/>
    </location>
</feature>
<dbReference type="EMBL" id="CAJPEV010004027">
    <property type="protein sequence ID" value="CAG0901016.1"/>
    <property type="molecule type" value="Genomic_DNA"/>
</dbReference>
<dbReference type="PANTHER" id="PTHR10288">
    <property type="entry name" value="KH DOMAIN CONTAINING RNA BINDING PROTEIN"/>
    <property type="match status" value="1"/>
</dbReference>
<dbReference type="InterPro" id="IPR009019">
    <property type="entry name" value="KH_sf_prok-type"/>
</dbReference>
<keyword evidence="1" id="KW-0677">Repeat</keyword>
<feature type="domain" description="K Homology" evidence="3">
    <location>
        <begin position="85"/>
        <end position="146"/>
    </location>
</feature>
<evidence type="ECO:0000259" key="3">
    <source>
        <dbReference type="SMART" id="SM00322"/>
    </source>
</evidence>
<keyword evidence="5" id="KW-1185">Reference proteome</keyword>
<dbReference type="Pfam" id="PF00013">
    <property type="entry name" value="KH_1"/>
    <property type="match status" value="2"/>
</dbReference>
<reference evidence="4" key="1">
    <citation type="submission" date="2020-11" db="EMBL/GenBank/DDBJ databases">
        <authorList>
            <person name="Tran Van P."/>
        </authorList>
    </citation>
    <scope>NUCLEOTIDE SEQUENCE</scope>
</reference>